<accession>A0A4Q2UL16</accession>
<protein>
    <recommendedName>
        <fullName evidence="5">Oxygen sensor histidine kinase NreB</fullName>
        <ecNumber evidence="4">2.7.13.3</ecNumber>
    </recommendedName>
    <alternativeName>
        <fullName evidence="13">Nitrogen regulation protein B</fullName>
    </alternativeName>
</protein>
<dbReference type="EMBL" id="SBLB01000005">
    <property type="protein sequence ID" value="RYC68351.1"/>
    <property type="molecule type" value="Genomic_DNA"/>
</dbReference>
<dbReference type="InterPro" id="IPR005467">
    <property type="entry name" value="His_kinase_dom"/>
</dbReference>
<dbReference type="FunFam" id="2.60.40.10:FF:000791">
    <property type="entry name" value="Two-component system sensor histidine kinase/response regulator"/>
    <property type="match status" value="1"/>
</dbReference>
<keyword evidence="14" id="KW-1133">Transmembrane helix</keyword>
<dbReference type="InterPro" id="IPR011110">
    <property type="entry name" value="Reg_prop"/>
</dbReference>
<evidence type="ECO:0000256" key="13">
    <source>
        <dbReference type="ARBA" id="ARBA00030800"/>
    </source>
</evidence>
<proteinExistence type="predicted"/>
<feature type="transmembrane region" description="Helical" evidence="14">
    <location>
        <begin position="803"/>
        <end position="824"/>
    </location>
</feature>
<dbReference type="InterPro" id="IPR004358">
    <property type="entry name" value="Sig_transdc_His_kin-like_C"/>
</dbReference>
<dbReference type="InterPro" id="IPR011712">
    <property type="entry name" value="Sig_transdc_His_kin_sub3_dim/P"/>
</dbReference>
<dbReference type="GO" id="GO:0051539">
    <property type="term" value="F:4 iron, 4 sulfur cluster binding"/>
    <property type="evidence" value="ECO:0007669"/>
    <property type="project" value="UniProtKB-KW"/>
</dbReference>
<feature type="domain" description="Histidine kinase" evidence="15">
    <location>
        <begin position="856"/>
        <end position="1058"/>
    </location>
</feature>
<dbReference type="RefSeq" id="WP_129603129.1">
    <property type="nucleotide sequence ID" value="NZ_SBLB01000005.1"/>
</dbReference>
<keyword evidence="7" id="KW-0963">Cytoplasm</keyword>
<dbReference type="EC" id="2.7.13.3" evidence="4"/>
<dbReference type="Gene3D" id="1.20.5.1930">
    <property type="match status" value="1"/>
</dbReference>
<comment type="caution">
    <text evidence="16">The sequence shown here is derived from an EMBL/GenBank/DDBJ whole genome shotgun (WGS) entry which is preliminary data.</text>
</comment>
<evidence type="ECO:0000256" key="8">
    <source>
        <dbReference type="ARBA" id="ARBA00022553"/>
    </source>
</evidence>
<gene>
    <name evidence="16" type="ORF">EQG79_18485</name>
</gene>
<keyword evidence="16" id="KW-0418">Kinase</keyword>
<keyword evidence="14" id="KW-0472">Membrane</keyword>
<dbReference type="SMART" id="SM00387">
    <property type="entry name" value="HATPase_c"/>
    <property type="match status" value="1"/>
</dbReference>
<dbReference type="GO" id="GO:0016020">
    <property type="term" value="C:membrane"/>
    <property type="evidence" value="ECO:0007669"/>
    <property type="project" value="InterPro"/>
</dbReference>
<keyword evidence="8" id="KW-0597">Phosphoprotein</keyword>
<evidence type="ECO:0000256" key="11">
    <source>
        <dbReference type="ARBA" id="ARBA00023014"/>
    </source>
</evidence>
<dbReference type="SUPFAM" id="SSF63829">
    <property type="entry name" value="Calcium-dependent phosphotriesterase"/>
    <property type="match status" value="3"/>
</dbReference>
<evidence type="ECO:0000256" key="9">
    <source>
        <dbReference type="ARBA" id="ARBA00022723"/>
    </source>
</evidence>
<dbReference type="PRINTS" id="PR00344">
    <property type="entry name" value="BCTRLSENSOR"/>
</dbReference>
<evidence type="ECO:0000256" key="1">
    <source>
        <dbReference type="ARBA" id="ARBA00000085"/>
    </source>
</evidence>
<dbReference type="Pfam" id="PF07495">
    <property type="entry name" value="Y_Y_Y"/>
    <property type="match status" value="1"/>
</dbReference>
<dbReference type="SUPFAM" id="SSF55874">
    <property type="entry name" value="ATPase domain of HSP90 chaperone/DNA topoisomerase II/histidine kinase"/>
    <property type="match status" value="1"/>
</dbReference>
<evidence type="ECO:0000256" key="7">
    <source>
        <dbReference type="ARBA" id="ARBA00022490"/>
    </source>
</evidence>
<keyword evidence="17" id="KW-1185">Reference proteome</keyword>
<keyword evidence="14" id="KW-0812">Transmembrane</keyword>
<keyword evidence="16" id="KW-0808">Transferase</keyword>
<dbReference type="InterPro" id="IPR036890">
    <property type="entry name" value="HATPase_C_sf"/>
</dbReference>
<evidence type="ECO:0000256" key="4">
    <source>
        <dbReference type="ARBA" id="ARBA00012438"/>
    </source>
</evidence>
<dbReference type="InterPro" id="IPR013783">
    <property type="entry name" value="Ig-like_fold"/>
</dbReference>
<evidence type="ECO:0000256" key="12">
    <source>
        <dbReference type="ARBA" id="ARBA00024827"/>
    </source>
</evidence>
<dbReference type="Pfam" id="PF07730">
    <property type="entry name" value="HisKA_3"/>
    <property type="match status" value="1"/>
</dbReference>
<dbReference type="Gene3D" id="2.130.10.10">
    <property type="entry name" value="YVTN repeat-like/Quinoprotein amine dehydrogenase"/>
    <property type="match status" value="3"/>
</dbReference>
<dbReference type="GO" id="GO:0000155">
    <property type="term" value="F:phosphorelay sensor kinase activity"/>
    <property type="evidence" value="ECO:0007669"/>
    <property type="project" value="InterPro"/>
</dbReference>
<dbReference type="Pfam" id="PF07494">
    <property type="entry name" value="Reg_prop"/>
    <property type="match status" value="3"/>
</dbReference>
<name>A0A4Q2UL16_9BACT</name>
<keyword evidence="9" id="KW-0479">Metal-binding</keyword>
<evidence type="ECO:0000313" key="17">
    <source>
        <dbReference type="Proteomes" id="UP000290407"/>
    </source>
</evidence>
<sequence>MLRLPAGILIGLMYLWCILTGQVSAQSAGGTNQVHFRVDHISVDDGLTQGSVYYMLKDSRGFLWLGTQDGLNRYDGHRFRTYRPALDERGTPLPGTLRGVNIFGIIEAPNGDLWVGTEAGLNRYDRRCDRFEFMNSPGKQLIASRTLPFFVDTTSLLYLSDREGLVHFDYQTRQRTVLDPSLHPTKEYDLQSSTVRTPEGDIWLHEPKGLLRYNLRTRSYVRYFSDRPGNKLGSVQAVFSFLIDKDSVAWIGTAQGLIRLDYRHNTFQTYETAGAKPISAIYSISADQRGRLWLGTQRDGVLYFDKRSRLFGRVNGSLDNARPLTDFKITKLYVDDLGIVWANVDPDGLARIVPDAFQFNGMIKRLAVPTLPPDQTLSNYTIRGFLEERFDRLWIATENGIDVLNPQTNRIVQRYLTNIGRNDLPVNTFVKCLYRDPQRRIWVGTTGGVMVYQPQTQTFDPIRFEPTTSLVAGNYTRNLVSLADSLLIAATEDGMYALNTIRKRWSRVTHLAGQNIFSFWYDAPARQLWIGTYLNGYFCYQLPSARPGAGPVNPLAWRLIRTGLNGYTILHIRPGPNGKTLWLASDRGLVALKPHTGRFQLYAEPQGLANSFVYGSLTDVQNHIWLSTNRGLSRIDPVTQTVKNFTPADGIQGYEFNGNAFVRVANGDMYFGGVNGFNRFQPDLFRSSFFNPQVHIYSFSVNEMPLAAYAYVDEVNQIDLTHDQNTLSLEFAALDYVSNGRNTYQYQLSGYDEKWVSAGERNYVRYANLPPGNYTFQVKAANRDGHWSNHVRKLAIHISPPFWLRWPFVLLMSLLAALLILGWIRRRENAIRTQQAERLRLAYDIQEQVKKDIARDLHDEIGTRLATIKLYTTQLTQQVGETPGILSLKTTIFSLINDTIGDIRNLLRKLNPKTLEQHGYLPAIEELINRINASGIVQAQLLLDQSMEDNRPNTVLTNRLPTDVEVMLYRITQELLSNSLKHANARYIALRVHQSQHMVTLVYTDDGNGFDYEVIQQKGNGLGLGSIESRVALLNGKIDWQTQPGKGLSVTIDIPIGALPGRRLYQALINLSGLEN</sequence>
<dbReference type="PANTHER" id="PTHR43547">
    <property type="entry name" value="TWO-COMPONENT HISTIDINE KINASE"/>
    <property type="match status" value="1"/>
</dbReference>
<dbReference type="InterPro" id="IPR003594">
    <property type="entry name" value="HATPase_dom"/>
</dbReference>
<evidence type="ECO:0000256" key="3">
    <source>
        <dbReference type="ARBA" id="ARBA00004496"/>
    </source>
</evidence>
<comment type="catalytic activity">
    <reaction evidence="1">
        <text>ATP + protein L-histidine = ADP + protein N-phospho-L-histidine.</text>
        <dbReference type="EC" id="2.7.13.3"/>
    </reaction>
</comment>
<dbReference type="CDD" id="cd16917">
    <property type="entry name" value="HATPase_UhpB-NarQ-NarX-like"/>
    <property type="match status" value="1"/>
</dbReference>
<dbReference type="GO" id="GO:0046983">
    <property type="term" value="F:protein dimerization activity"/>
    <property type="evidence" value="ECO:0007669"/>
    <property type="project" value="InterPro"/>
</dbReference>
<evidence type="ECO:0000256" key="10">
    <source>
        <dbReference type="ARBA" id="ARBA00023004"/>
    </source>
</evidence>
<keyword evidence="11" id="KW-0411">Iron-sulfur</keyword>
<evidence type="ECO:0000256" key="5">
    <source>
        <dbReference type="ARBA" id="ARBA00017322"/>
    </source>
</evidence>
<dbReference type="Pfam" id="PF02518">
    <property type="entry name" value="HATPase_c"/>
    <property type="match status" value="1"/>
</dbReference>
<evidence type="ECO:0000313" key="16">
    <source>
        <dbReference type="EMBL" id="RYC68351.1"/>
    </source>
</evidence>
<dbReference type="PROSITE" id="PS50109">
    <property type="entry name" value="HIS_KIN"/>
    <property type="match status" value="1"/>
</dbReference>
<dbReference type="SUPFAM" id="SSF69322">
    <property type="entry name" value="Tricorn protease domain 2"/>
    <property type="match status" value="1"/>
</dbReference>
<dbReference type="GO" id="GO:0046872">
    <property type="term" value="F:metal ion binding"/>
    <property type="evidence" value="ECO:0007669"/>
    <property type="project" value="UniProtKB-KW"/>
</dbReference>
<dbReference type="InterPro" id="IPR011123">
    <property type="entry name" value="Y_Y_Y"/>
</dbReference>
<dbReference type="Gene3D" id="2.60.40.10">
    <property type="entry name" value="Immunoglobulins"/>
    <property type="match status" value="1"/>
</dbReference>
<organism evidence="16 17">
    <name type="scientific">Spirosoma sordidisoli</name>
    <dbReference type="NCBI Taxonomy" id="2502893"/>
    <lineage>
        <taxon>Bacteria</taxon>
        <taxon>Pseudomonadati</taxon>
        <taxon>Bacteroidota</taxon>
        <taxon>Cytophagia</taxon>
        <taxon>Cytophagales</taxon>
        <taxon>Cytophagaceae</taxon>
        <taxon>Spirosoma</taxon>
    </lineage>
</organism>
<evidence type="ECO:0000259" key="15">
    <source>
        <dbReference type="PROSITE" id="PS50109"/>
    </source>
</evidence>
<evidence type="ECO:0000256" key="6">
    <source>
        <dbReference type="ARBA" id="ARBA00022485"/>
    </source>
</evidence>
<dbReference type="Proteomes" id="UP000290407">
    <property type="component" value="Unassembled WGS sequence"/>
</dbReference>
<comment type="function">
    <text evidence="12">Member of the two-component regulatory system NreB/NreC involved in the control of dissimilatory nitrate/nitrite reduction in response to oxygen. NreB functions as a direct oxygen sensor histidine kinase which is autophosphorylated, in the absence of oxygen, probably at the conserved histidine residue, and transfers its phosphate group probably to a conserved aspartate residue of NreC. NreB/NreC activates the expression of the nitrate (narGHJI) and nitrite (nir) reductase operons, as well as the putative nitrate transporter gene narT.</text>
</comment>
<keyword evidence="6" id="KW-0004">4Fe-4S</keyword>
<dbReference type="InterPro" id="IPR015943">
    <property type="entry name" value="WD40/YVTN_repeat-like_dom_sf"/>
</dbReference>
<evidence type="ECO:0000256" key="14">
    <source>
        <dbReference type="SAM" id="Phobius"/>
    </source>
</evidence>
<evidence type="ECO:0000256" key="2">
    <source>
        <dbReference type="ARBA" id="ARBA00001966"/>
    </source>
</evidence>
<dbReference type="AlphaFoldDB" id="A0A4Q2UL16"/>
<comment type="subcellular location">
    <subcellularLocation>
        <location evidence="3">Cytoplasm</location>
    </subcellularLocation>
</comment>
<dbReference type="GO" id="GO:0005737">
    <property type="term" value="C:cytoplasm"/>
    <property type="evidence" value="ECO:0007669"/>
    <property type="project" value="UniProtKB-SubCell"/>
</dbReference>
<reference evidence="16 17" key="1">
    <citation type="submission" date="2019-01" db="EMBL/GenBank/DDBJ databases">
        <title>Spirosoma flava sp. nov., a propanil-degrading bacterium isolated from herbicide-contaminated soil.</title>
        <authorList>
            <person name="Zhang L."/>
            <person name="Jiang J.-D."/>
        </authorList>
    </citation>
    <scope>NUCLEOTIDE SEQUENCE [LARGE SCALE GENOMIC DNA]</scope>
    <source>
        <strain evidence="16 17">TY50</strain>
    </source>
</reference>
<keyword evidence="10" id="KW-0408">Iron</keyword>
<dbReference type="Gene3D" id="3.30.565.10">
    <property type="entry name" value="Histidine kinase-like ATPase, C-terminal domain"/>
    <property type="match status" value="1"/>
</dbReference>
<comment type="cofactor">
    <cofactor evidence="2">
        <name>[4Fe-4S] cluster</name>
        <dbReference type="ChEBI" id="CHEBI:49883"/>
    </cofactor>
</comment>
<dbReference type="PANTHER" id="PTHR43547:SF2">
    <property type="entry name" value="HYBRID SIGNAL TRANSDUCTION HISTIDINE KINASE C"/>
    <property type="match status" value="1"/>
</dbReference>